<organism evidence="2 3">
    <name type="scientific">Clostridium celatum DSM 1785</name>
    <dbReference type="NCBI Taxonomy" id="545697"/>
    <lineage>
        <taxon>Bacteria</taxon>
        <taxon>Bacillati</taxon>
        <taxon>Bacillota</taxon>
        <taxon>Clostridia</taxon>
        <taxon>Eubacteriales</taxon>
        <taxon>Clostridiaceae</taxon>
        <taxon>Clostridium</taxon>
    </lineage>
</organism>
<evidence type="ECO:0000313" key="2">
    <source>
        <dbReference type="EMBL" id="EKY28926.1"/>
    </source>
</evidence>
<dbReference type="AlphaFoldDB" id="L1QLW7"/>
<evidence type="ECO:0000313" key="3">
    <source>
        <dbReference type="Proteomes" id="UP000010420"/>
    </source>
</evidence>
<name>L1QLW7_9CLOT</name>
<reference evidence="2 3" key="1">
    <citation type="submission" date="2012-05" db="EMBL/GenBank/DDBJ databases">
        <authorList>
            <person name="Weinstock G."/>
            <person name="Sodergren E."/>
            <person name="Lobos E.A."/>
            <person name="Fulton L."/>
            <person name="Fulton R."/>
            <person name="Courtney L."/>
            <person name="Fronick C."/>
            <person name="O'Laughlin M."/>
            <person name="Godfrey J."/>
            <person name="Wilson R.M."/>
            <person name="Miner T."/>
            <person name="Farmer C."/>
            <person name="Delehaunty K."/>
            <person name="Cordes M."/>
            <person name="Minx P."/>
            <person name="Tomlinson C."/>
            <person name="Chen J."/>
            <person name="Wollam A."/>
            <person name="Pepin K.H."/>
            <person name="Bhonagiri V."/>
            <person name="Zhang X."/>
            <person name="Suruliraj S."/>
            <person name="Warren W."/>
            <person name="Mitreva M."/>
            <person name="Mardis E.R."/>
            <person name="Wilson R.K."/>
        </authorList>
    </citation>
    <scope>NUCLEOTIDE SEQUENCE [LARGE SCALE GENOMIC DNA]</scope>
    <source>
        <strain evidence="2 3">DSM 1785</strain>
    </source>
</reference>
<proteinExistence type="predicted"/>
<keyword evidence="3" id="KW-1185">Reference proteome</keyword>
<dbReference type="Proteomes" id="UP000010420">
    <property type="component" value="Unassembled WGS sequence"/>
</dbReference>
<dbReference type="PATRIC" id="fig|545697.3.peg.515"/>
<gene>
    <name evidence="2" type="ORF">HMPREF0216_00521</name>
</gene>
<feature type="chain" id="PRO_5003957377" description="Secreted protein" evidence="1">
    <location>
        <begin position="22"/>
        <end position="118"/>
    </location>
</feature>
<dbReference type="RefSeq" id="WP_005210682.1">
    <property type="nucleotide sequence ID" value="NZ_KB291609.1"/>
</dbReference>
<feature type="signal peptide" evidence="1">
    <location>
        <begin position="1"/>
        <end position="21"/>
    </location>
</feature>
<comment type="caution">
    <text evidence="2">The sequence shown here is derived from an EMBL/GenBank/DDBJ whole genome shotgun (WGS) entry which is preliminary data.</text>
</comment>
<dbReference type="HOGENOM" id="CLU_2068991_0_0_9"/>
<dbReference type="STRING" id="545697.HMPREF0216_00521"/>
<evidence type="ECO:0000256" key="1">
    <source>
        <dbReference type="SAM" id="SignalP"/>
    </source>
</evidence>
<keyword evidence="1" id="KW-0732">Signal</keyword>
<sequence>MKKLFFLVLIISLMKISICKADTINPEEINDYDLVRHYYYNSDYENPYSYYYDYKKGGFIDYENKYKDNHIYKNNLDNHKKHKDNFYDNYYKDYYNNYYDFNYYDYYYDYLQHNYYMD</sequence>
<dbReference type="EMBL" id="AMEZ01000015">
    <property type="protein sequence ID" value="EKY28926.1"/>
    <property type="molecule type" value="Genomic_DNA"/>
</dbReference>
<accession>L1QLW7</accession>
<protein>
    <recommendedName>
        <fullName evidence="4">Secreted protein</fullName>
    </recommendedName>
</protein>
<evidence type="ECO:0008006" key="4">
    <source>
        <dbReference type="Google" id="ProtNLM"/>
    </source>
</evidence>